<dbReference type="RefSeq" id="WP_179789847.1">
    <property type="nucleotide sequence ID" value="NZ_BAAARR010000005.1"/>
</dbReference>
<comment type="caution">
    <text evidence="1">The sequence shown here is derived from an EMBL/GenBank/DDBJ whole genome shotgun (WGS) entry which is preliminary data.</text>
</comment>
<organism evidence="1 2">
    <name type="scientific">Actinopolymorpha rutila</name>
    <dbReference type="NCBI Taxonomy" id="446787"/>
    <lineage>
        <taxon>Bacteria</taxon>
        <taxon>Bacillati</taxon>
        <taxon>Actinomycetota</taxon>
        <taxon>Actinomycetes</taxon>
        <taxon>Propionibacteriales</taxon>
        <taxon>Actinopolymorphaceae</taxon>
        <taxon>Actinopolymorpha</taxon>
    </lineage>
</organism>
<reference evidence="1 2" key="1">
    <citation type="submission" date="2020-07" db="EMBL/GenBank/DDBJ databases">
        <title>Sequencing the genomes of 1000 actinobacteria strains.</title>
        <authorList>
            <person name="Klenk H.-P."/>
        </authorList>
    </citation>
    <scope>NUCLEOTIDE SEQUENCE [LARGE SCALE GENOMIC DNA]</scope>
    <source>
        <strain evidence="1 2">DSM 18448</strain>
    </source>
</reference>
<dbReference type="EMBL" id="JACBZH010000001">
    <property type="protein sequence ID" value="NYH92415.1"/>
    <property type="molecule type" value="Genomic_DNA"/>
</dbReference>
<keyword evidence="2" id="KW-1185">Reference proteome</keyword>
<dbReference type="Proteomes" id="UP000579605">
    <property type="component" value="Unassembled WGS sequence"/>
</dbReference>
<dbReference type="AlphaFoldDB" id="A0A852ZJV6"/>
<protein>
    <submittedName>
        <fullName evidence="1">Uncharacterized protein</fullName>
    </submittedName>
</protein>
<gene>
    <name evidence="1" type="ORF">F4554_005053</name>
</gene>
<evidence type="ECO:0000313" key="2">
    <source>
        <dbReference type="Proteomes" id="UP000579605"/>
    </source>
</evidence>
<evidence type="ECO:0000313" key="1">
    <source>
        <dbReference type="EMBL" id="NYH92415.1"/>
    </source>
</evidence>
<sequence length="133" mass="14938">MATKQERAAKKREDGRRALHELQQLPFGAATRSVLRLYITATLAGRRQDAGTAWIVRPLPSTNRLKDQRRIFTFTVSNMETLFAYYDPRDNAVLGGHLVVQQPMVGGRPVRELAGQYLDNIGHYDTAKGRDAA</sequence>
<name>A0A852ZJV6_9ACTN</name>
<accession>A0A852ZJV6</accession>
<proteinExistence type="predicted"/>